<evidence type="ECO:0000313" key="1">
    <source>
        <dbReference type="EMBL" id="KAI0037542.1"/>
    </source>
</evidence>
<proteinExistence type="predicted"/>
<evidence type="ECO:0000313" key="2">
    <source>
        <dbReference type="Proteomes" id="UP000814033"/>
    </source>
</evidence>
<keyword evidence="2" id="KW-1185">Reference proteome</keyword>
<reference evidence="1" key="2">
    <citation type="journal article" date="2022" name="New Phytol.">
        <title>Evolutionary transition to the ectomycorrhizal habit in the genomes of a hyperdiverse lineage of mushroom-forming fungi.</title>
        <authorList>
            <person name="Looney B."/>
            <person name="Miyauchi S."/>
            <person name="Morin E."/>
            <person name="Drula E."/>
            <person name="Courty P.E."/>
            <person name="Kohler A."/>
            <person name="Kuo A."/>
            <person name="LaButti K."/>
            <person name="Pangilinan J."/>
            <person name="Lipzen A."/>
            <person name="Riley R."/>
            <person name="Andreopoulos W."/>
            <person name="He G."/>
            <person name="Johnson J."/>
            <person name="Nolan M."/>
            <person name="Tritt A."/>
            <person name="Barry K.W."/>
            <person name="Grigoriev I.V."/>
            <person name="Nagy L.G."/>
            <person name="Hibbett D."/>
            <person name="Henrissat B."/>
            <person name="Matheny P.B."/>
            <person name="Labbe J."/>
            <person name="Martin F.M."/>
        </authorList>
    </citation>
    <scope>NUCLEOTIDE SEQUENCE</scope>
    <source>
        <strain evidence="1">FP105234-sp</strain>
    </source>
</reference>
<accession>A0ACB8R0W8</accession>
<reference evidence="1" key="1">
    <citation type="submission" date="2021-02" db="EMBL/GenBank/DDBJ databases">
        <authorList>
            <consortium name="DOE Joint Genome Institute"/>
            <person name="Ahrendt S."/>
            <person name="Looney B.P."/>
            <person name="Miyauchi S."/>
            <person name="Morin E."/>
            <person name="Drula E."/>
            <person name="Courty P.E."/>
            <person name="Chicoki N."/>
            <person name="Fauchery L."/>
            <person name="Kohler A."/>
            <person name="Kuo A."/>
            <person name="Labutti K."/>
            <person name="Pangilinan J."/>
            <person name="Lipzen A."/>
            <person name="Riley R."/>
            <person name="Andreopoulos W."/>
            <person name="He G."/>
            <person name="Johnson J."/>
            <person name="Barry K.W."/>
            <person name="Grigoriev I.V."/>
            <person name="Nagy L."/>
            <person name="Hibbett D."/>
            <person name="Henrissat B."/>
            <person name="Matheny P.B."/>
            <person name="Labbe J."/>
            <person name="Martin F."/>
        </authorList>
    </citation>
    <scope>NUCLEOTIDE SEQUENCE</scope>
    <source>
        <strain evidence="1">FP105234-sp</strain>
    </source>
</reference>
<name>A0ACB8R0W8_9AGAM</name>
<dbReference type="Proteomes" id="UP000814033">
    <property type="component" value="Unassembled WGS sequence"/>
</dbReference>
<dbReference type="EMBL" id="MU276873">
    <property type="protein sequence ID" value="KAI0037542.1"/>
    <property type="molecule type" value="Genomic_DNA"/>
</dbReference>
<comment type="caution">
    <text evidence="1">The sequence shown here is derived from an EMBL/GenBank/DDBJ whole genome shotgun (WGS) entry which is preliminary data.</text>
</comment>
<gene>
    <name evidence="1" type="ORF">FA95DRAFT_1614109</name>
</gene>
<sequence>MPAHDDAVPARSLAAPTLAIAAIFKPPTLGRSSARAYTFLKAARFIGYYDMCLRKDAPLLLVKPRSPAPPPFETPNDSAPSLPSLFLQPAPNGVQTPEAGRSCPCGPVNPVCIAHQDSGRPHPQIALGSPARATWHPTARPEKAASSSPGPTTKRVPPSAQLATYNAPRPRAKPQVRAPSTTPARTAQVAASTRTQRARRPARRKRAARIERLSTTGNAAARGAPREASTKAGSASKTSRDAGLSRQMQPGGAHRASEHDGKRSVPRLPRRGSRCEHGVQGPRRVARGVQEGRQCVQGVQPDRSARTTLLLRHTTPGHVDEGEGRRGADGTCSERTASGLAAGGEWRPGKAGPGPTGVQRGVHGRGEPRVR</sequence>
<protein>
    <submittedName>
        <fullName evidence="1">Uncharacterized protein</fullName>
    </submittedName>
</protein>
<organism evidence="1 2">
    <name type="scientific">Auriscalpium vulgare</name>
    <dbReference type="NCBI Taxonomy" id="40419"/>
    <lineage>
        <taxon>Eukaryota</taxon>
        <taxon>Fungi</taxon>
        <taxon>Dikarya</taxon>
        <taxon>Basidiomycota</taxon>
        <taxon>Agaricomycotina</taxon>
        <taxon>Agaricomycetes</taxon>
        <taxon>Russulales</taxon>
        <taxon>Auriscalpiaceae</taxon>
        <taxon>Auriscalpium</taxon>
    </lineage>
</organism>